<dbReference type="SUPFAM" id="SSF57667">
    <property type="entry name" value="beta-beta-alpha zinc fingers"/>
    <property type="match status" value="1"/>
</dbReference>
<protein>
    <submittedName>
        <fullName evidence="10">C2H2 finger domain-containing protein</fullName>
    </submittedName>
</protein>
<dbReference type="SMART" id="SM00355">
    <property type="entry name" value="ZnF_C2H2"/>
    <property type="match status" value="2"/>
</dbReference>
<dbReference type="FunFam" id="3.30.160.60:FF:000690">
    <property type="entry name" value="Zinc finger protein 354C"/>
    <property type="match status" value="1"/>
</dbReference>
<dbReference type="GO" id="GO:0008270">
    <property type="term" value="F:zinc ion binding"/>
    <property type="evidence" value="ECO:0007669"/>
    <property type="project" value="UniProtKB-KW"/>
</dbReference>
<dbReference type="Gene3D" id="3.30.160.60">
    <property type="entry name" value="Classic Zinc Finger"/>
    <property type="match status" value="2"/>
</dbReference>
<dbReference type="HOGENOM" id="CLU_564937_0_0_1"/>
<proteinExistence type="predicted"/>
<dbReference type="GO" id="GO:0010468">
    <property type="term" value="P:regulation of gene expression"/>
    <property type="evidence" value="ECO:0007669"/>
    <property type="project" value="TreeGrafter"/>
</dbReference>
<dbReference type="STRING" id="544712.C6H628"/>
<evidence type="ECO:0000256" key="2">
    <source>
        <dbReference type="ARBA" id="ARBA00022723"/>
    </source>
</evidence>
<comment type="subcellular location">
    <subcellularLocation>
        <location evidence="1">Nucleus</location>
    </subcellularLocation>
</comment>
<evidence type="ECO:0000313" key="10">
    <source>
        <dbReference type="EMBL" id="EER43849.1"/>
    </source>
</evidence>
<dbReference type="VEuPathDB" id="FungiDB:HCDG_01879"/>
<keyword evidence="3" id="KW-0677">Repeat</keyword>
<dbReference type="PANTHER" id="PTHR16515:SF49">
    <property type="entry name" value="GASTRULA ZINC FINGER PROTEIN XLCGF49.1-LIKE-RELATED"/>
    <property type="match status" value="1"/>
</dbReference>
<dbReference type="InterPro" id="IPR013087">
    <property type="entry name" value="Znf_C2H2_type"/>
</dbReference>
<evidence type="ECO:0000256" key="8">
    <source>
        <dbReference type="SAM" id="MobiDB-lite"/>
    </source>
</evidence>
<evidence type="ECO:0000256" key="1">
    <source>
        <dbReference type="ARBA" id="ARBA00004123"/>
    </source>
</evidence>
<evidence type="ECO:0000256" key="7">
    <source>
        <dbReference type="PROSITE-ProRule" id="PRU00042"/>
    </source>
</evidence>
<dbReference type="InterPro" id="IPR036236">
    <property type="entry name" value="Znf_C2H2_sf"/>
</dbReference>
<keyword evidence="5" id="KW-0862">Zinc</keyword>
<dbReference type="Pfam" id="PF00096">
    <property type="entry name" value="zf-C2H2"/>
    <property type="match status" value="2"/>
</dbReference>
<dbReference type="EMBL" id="GG692420">
    <property type="protein sequence ID" value="EER43849.1"/>
    <property type="molecule type" value="Genomic_DNA"/>
</dbReference>
<feature type="compositionally biased region" description="Polar residues" evidence="8">
    <location>
        <begin position="341"/>
        <end position="352"/>
    </location>
</feature>
<dbReference type="PROSITE" id="PS00028">
    <property type="entry name" value="ZINC_FINGER_C2H2_1"/>
    <property type="match status" value="2"/>
</dbReference>
<evidence type="ECO:0000313" key="11">
    <source>
        <dbReference type="Proteomes" id="UP000002624"/>
    </source>
</evidence>
<evidence type="ECO:0000256" key="6">
    <source>
        <dbReference type="ARBA" id="ARBA00023242"/>
    </source>
</evidence>
<dbReference type="PROSITE" id="PS50157">
    <property type="entry name" value="ZINC_FINGER_C2H2_2"/>
    <property type="match status" value="2"/>
</dbReference>
<keyword evidence="4 7" id="KW-0863">Zinc-finger</keyword>
<dbReference type="PANTHER" id="PTHR16515">
    <property type="entry name" value="PR DOMAIN ZINC FINGER PROTEIN"/>
    <property type="match status" value="1"/>
</dbReference>
<dbReference type="AlphaFoldDB" id="C6H628"/>
<dbReference type="OrthoDB" id="6077919at2759"/>
<evidence type="ECO:0000256" key="5">
    <source>
        <dbReference type="ARBA" id="ARBA00022833"/>
    </source>
</evidence>
<feature type="compositionally biased region" description="Polar residues" evidence="8">
    <location>
        <begin position="320"/>
        <end position="332"/>
    </location>
</feature>
<feature type="domain" description="C2H2-type" evidence="9">
    <location>
        <begin position="447"/>
        <end position="477"/>
    </location>
</feature>
<organism evidence="10 11">
    <name type="scientific">Ajellomyces capsulatus (strain H143)</name>
    <name type="common">Darling's disease fungus</name>
    <name type="synonym">Histoplasma capsulatum</name>
    <dbReference type="NCBI Taxonomy" id="544712"/>
    <lineage>
        <taxon>Eukaryota</taxon>
        <taxon>Fungi</taxon>
        <taxon>Dikarya</taxon>
        <taxon>Ascomycota</taxon>
        <taxon>Pezizomycotina</taxon>
        <taxon>Eurotiomycetes</taxon>
        <taxon>Eurotiomycetidae</taxon>
        <taxon>Onygenales</taxon>
        <taxon>Ajellomycetaceae</taxon>
        <taxon>Histoplasma</taxon>
    </lineage>
</organism>
<evidence type="ECO:0000259" key="9">
    <source>
        <dbReference type="PROSITE" id="PS50157"/>
    </source>
</evidence>
<reference evidence="11" key="1">
    <citation type="submission" date="2009-05" db="EMBL/GenBank/DDBJ databases">
        <title>The genome sequence of Ajellomyces capsulatus strain H143.</title>
        <authorList>
            <person name="Champion M."/>
            <person name="Cuomo C.A."/>
            <person name="Ma L.-J."/>
            <person name="Henn M.R."/>
            <person name="Sil A."/>
            <person name="Goldman B."/>
            <person name="Young S.K."/>
            <person name="Kodira C.D."/>
            <person name="Zeng Q."/>
            <person name="Koehrsen M."/>
            <person name="Alvarado L."/>
            <person name="Berlin A.M."/>
            <person name="Borenstein D."/>
            <person name="Chen Z."/>
            <person name="Engels R."/>
            <person name="Freedman E."/>
            <person name="Gellesch M."/>
            <person name="Goldberg J."/>
            <person name="Griggs A."/>
            <person name="Gujja S."/>
            <person name="Heiman D.I."/>
            <person name="Hepburn T.A."/>
            <person name="Howarth C."/>
            <person name="Jen D."/>
            <person name="Larson L."/>
            <person name="Lewis B."/>
            <person name="Mehta T."/>
            <person name="Park D."/>
            <person name="Pearson M."/>
            <person name="Roberts A."/>
            <person name="Saif S."/>
            <person name="Shea T.D."/>
            <person name="Shenoy N."/>
            <person name="Sisk P."/>
            <person name="Stolte C."/>
            <person name="Sykes S."/>
            <person name="Walk T."/>
            <person name="White J."/>
            <person name="Yandava C."/>
            <person name="Klein B."/>
            <person name="McEwen J.G."/>
            <person name="Puccia R."/>
            <person name="Goldman G.H."/>
            <person name="Felipe M.S."/>
            <person name="Nino-Vega G."/>
            <person name="San-Blas G."/>
            <person name="Taylor J.W."/>
            <person name="Mendoza L."/>
            <person name="Galagan J.E."/>
            <person name="Nusbaum C."/>
            <person name="Birren B.W."/>
        </authorList>
    </citation>
    <scope>NUCLEOTIDE SEQUENCE [LARGE SCALE GENOMIC DNA]</scope>
    <source>
        <strain evidence="11">H143</strain>
    </source>
</reference>
<gene>
    <name evidence="10" type="ORF">HCDG_01879</name>
</gene>
<feature type="region of interest" description="Disordered" evidence="8">
    <location>
        <begin position="229"/>
        <end position="394"/>
    </location>
</feature>
<name>C6H628_AJECH</name>
<feature type="compositionally biased region" description="Low complexity" evidence="8">
    <location>
        <begin position="280"/>
        <end position="296"/>
    </location>
</feature>
<dbReference type="Proteomes" id="UP000002624">
    <property type="component" value="Unassembled WGS sequence"/>
</dbReference>
<evidence type="ECO:0000256" key="4">
    <source>
        <dbReference type="ARBA" id="ARBA00022771"/>
    </source>
</evidence>
<accession>C6H628</accession>
<dbReference type="InterPro" id="IPR050331">
    <property type="entry name" value="Zinc_finger"/>
</dbReference>
<feature type="domain" description="C2H2-type" evidence="9">
    <location>
        <begin position="419"/>
        <end position="446"/>
    </location>
</feature>
<keyword evidence="2" id="KW-0479">Metal-binding</keyword>
<keyword evidence="6" id="KW-0539">Nucleus</keyword>
<sequence>MWRASCTSDGNSHEVAKSFLRSEPNRTSSCARISKPGGVMVTEQRLAYRWFDGDLSQQQQWISDFLSIPPPGSSDPMFAITALPKILLLGGGSDKKHDIVIITEPSSFQHPFFPCYCRGRQRGAEKASSPLVFRPPLSPPLGSGRSLDLAFVDPCQAKNFPHNPPVAACTSLTRDPISTCSEPLSWISDPVQLTLLLLPFDHPSATTHTIPDLINDISITTTIVNFGQQKHRPNPLSTGEVDLKSQGHGATQKPIHRPRMILPPTPPMRPGSGLDGRNHSPAGSSPSSAHSPISVANLTSSSSADPSYQHRMPQGPLPPQSTRSSVSQNSPVSLPEKHYAPSSNLPTSSTPFASPVEPLANSTEYYHRPSHPPSFSTSIPLAAPPAQQHHHHSMISTWQHHHYFPPSNTAPYPQNHDRYICRICHKAFSRPSSLRIHSHSHTGEKPFKCPHVNCGKSFSVRSNMKRHERGCHTGRPTQAALVN</sequence>
<feature type="compositionally biased region" description="Polar residues" evidence="8">
    <location>
        <begin position="297"/>
        <end position="306"/>
    </location>
</feature>
<evidence type="ECO:0000256" key="3">
    <source>
        <dbReference type="ARBA" id="ARBA00022737"/>
    </source>
</evidence>
<dbReference type="GO" id="GO:0005634">
    <property type="term" value="C:nucleus"/>
    <property type="evidence" value="ECO:0007669"/>
    <property type="project" value="UniProtKB-SubCell"/>
</dbReference>